<sequence>MPKELTPLEKLQLLVPGYRGYKVKDLVRQDDFLIRQSTISKLENAINNIAQQESQIASIEPFSPLLKKMEYLQSQLRSIIGLIGSQQGGGADVYARYKIQTEQLDEIVSNDLQMVSIANDILNLSTSAENVDVILSMISKLREVIINRNKLLFPHEAR</sequence>
<dbReference type="RefSeq" id="WP_156014964.1">
    <property type="nucleotide sequence ID" value="NZ_CP045484.1"/>
</dbReference>
<dbReference type="Proteomes" id="UP000427373">
    <property type="component" value="Chromosome"/>
</dbReference>
<accession>A0A650CIC1</accession>
<dbReference type="EMBL" id="JACHFY010000029">
    <property type="protein sequence ID" value="MBB5254890.1"/>
    <property type="molecule type" value="Genomic_DNA"/>
</dbReference>
<evidence type="ECO:0000313" key="4">
    <source>
        <dbReference type="Proteomes" id="UP000582213"/>
    </source>
</evidence>
<reference evidence="1 4" key="2">
    <citation type="submission" date="2020-08" db="EMBL/GenBank/DDBJ databases">
        <title>Genomic Encyclopedia of Type Strains, Phase IV (KMG-IV): sequencing the most valuable type-strain genomes for metagenomic binning, comparative biology and taxonomic classification.</title>
        <authorList>
            <person name="Goeker M."/>
        </authorList>
    </citation>
    <scope>NUCLEOTIDE SEQUENCE [LARGE SCALE GENOMIC DNA]</scope>
    <source>
        <strain evidence="1 4">DSM 12421</strain>
    </source>
</reference>
<dbReference type="OrthoDB" id="10147at2157"/>
<name>A0A650CIC1_SULOH</name>
<dbReference type="Proteomes" id="UP000582213">
    <property type="component" value="Unassembled WGS sequence"/>
</dbReference>
<gene>
    <name evidence="2" type="ORF">D1869_09960</name>
    <name evidence="1" type="ORF">HNQ62_002664</name>
</gene>
<keyword evidence="3" id="KW-1185">Reference proteome</keyword>
<dbReference type="AlphaFoldDB" id="A0A650CIC1"/>
<protein>
    <submittedName>
        <fullName evidence="2">Uncharacterized protein</fullName>
    </submittedName>
</protein>
<dbReference type="EMBL" id="CP045484">
    <property type="protein sequence ID" value="QGR17478.1"/>
    <property type="molecule type" value="Genomic_DNA"/>
</dbReference>
<dbReference type="GeneID" id="42801571"/>
<reference evidence="2 3" key="1">
    <citation type="submission" date="2019-10" db="EMBL/GenBank/DDBJ databases">
        <title>Genome Sequences from Six Type Strain Members of the Archaeal Family Sulfolobaceae: Acidianus ambivalens, Acidianus infernus, Metallosphaera prunae, Stygiolobus azoricus, Sulfolobus metallicus, and Sulfurisphaera ohwakuensis.</title>
        <authorList>
            <person name="Counts J.A."/>
            <person name="Kelly R.M."/>
        </authorList>
    </citation>
    <scope>NUCLEOTIDE SEQUENCE [LARGE SCALE GENOMIC DNA]</scope>
    <source>
        <strain evidence="2 3">TA-1</strain>
    </source>
</reference>
<dbReference type="KEGG" id="soh:D1869_09960"/>
<evidence type="ECO:0000313" key="1">
    <source>
        <dbReference type="EMBL" id="MBB5254890.1"/>
    </source>
</evidence>
<organism evidence="2 3">
    <name type="scientific">Sulfurisphaera ohwakuensis</name>
    <dbReference type="NCBI Taxonomy" id="69656"/>
    <lineage>
        <taxon>Archaea</taxon>
        <taxon>Thermoproteota</taxon>
        <taxon>Thermoprotei</taxon>
        <taxon>Sulfolobales</taxon>
        <taxon>Sulfolobaceae</taxon>
        <taxon>Sulfurisphaera</taxon>
    </lineage>
</organism>
<proteinExistence type="predicted"/>
<evidence type="ECO:0000313" key="2">
    <source>
        <dbReference type="EMBL" id="QGR17478.1"/>
    </source>
</evidence>
<evidence type="ECO:0000313" key="3">
    <source>
        <dbReference type="Proteomes" id="UP000427373"/>
    </source>
</evidence>